<keyword evidence="4" id="KW-0808">Transferase</keyword>
<gene>
    <name evidence="4" type="ORF">EIG99_07260</name>
    <name evidence="3" type="ORF">I6J05_11255</name>
</gene>
<comment type="similarity">
    <text evidence="1 2">Belongs to the arylamine N-acetyltransferase family.</text>
</comment>
<reference evidence="3 6" key="2">
    <citation type="submission" date="2021-01" db="EMBL/GenBank/DDBJ databases">
        <title>FDA dAtabase for Regulatory Grade micrObial Sequences (FDA-ARGOS): Supporting development and validation of Infectious Disease Dx tests.</title>
        <authorList>
            <person name="Sproer C."/>
            <person name="Gronow S."/>
            <person name="Severitt S."/>
            <person name="Schroder I."/>
            <person name="Tallon L."/>
            <person name="Sadzewicz L."/>
            <person name="Zhao X."/>
            <person name="Boylan J."/>
            <person name="Ott S."/>
            <person name="Bowen H."/>
            <person name="Vavikolanu K."/>
            <person name="Mehta A."/>
            <person name="Aluvathingal J."/>
            <person name="Nadendla S."/>
            <person name="Lowell S."/>
            <person name="Myers T."/>
            <person name="Yan Y."/>
            <person name="Sichtig H."/>
        </authorList>
    </citation>
    <scope>NUCLEOTIDE SEQUENCE [LARGE SCALE GENOMIC DNA]</scope>
    <source>
        <strain evidence="3 6">FDAARGOS_1148</strain>
    </source>
</reference>
<dbReference type="Proteomes" id="UP000595942">
    <property type="component" value="Chromosome"/>
</dbReference>
<dbReference type="GeneID" id="93727663"/>
<protein>
    <submittedName>
        <fullName evidence="4">Arylamine N-acetyltransferase</fullName>
    </submittedName>
</protein>
<evidence type="ECO:0000313" key="4">
    <source>
        <dbReference type="EMBL" id="RZI02037.1"/>
    </source>
</evidence>
<dbReference type="OrthoDB" id="7181050at2"/>
<dbReference type="PANTHER" id="PTHR11786:SF0">
    <property type="entry name" value="ARYLAMINE N-ACETYLTRANSFERASE 4-RELATED"/>
    <property type="match status" value="1"/>
</dbReference>
<dbReference type="PANTHER" id="PTHR11786">
    <property type="entry name" value="N-HYDROXYARYLAMINE O-ACETYLTRANSFERASE"/>
    <property type="match status" value="1"/>
</dbReference>
<dbReference type="SUPFAM" id="SSF54001">
    <property type="entry name" value="Cysteine proteinases"/>
    <property type="match status" value="1"/>
</dbReference>
<dbReference type="KEGG" id="scv:A4G25_07270"/>
<dbReference type="RefSeq" id="WP_047132946.1">
    <property type="nucleotide sequence ID" value="NZ_CP015114.1"/>
</dbReference>
<dbReference type="Pfam" id="PF00797">
    <property type="entry name" value="Acetyltransf_2"/>
    <property type="match status" value="1"/>
</dbReference>
<dbReference type="InterPro" id="IPR038765">
    <property type="entry name" value="Papain-like_cys_pep_sf"/>
</dbReference>
<evidence type="ECO:0000256" key="2">
    <source>
        <dbReference type="RuleBase" id="RU003452"/>
    </source>
</evidence>
<dbReference type="PRINTS" id="PR01543">
    <property type="entry name" value="ANATRNSFRASE"/>
</dbReference>
<reference evidence="4 5" key="1">
    <citation type="submission" date="2018-11" db="EMBL/GenBank/DDBJ databases">
        <title>Genomic profiling of Staphylococcus species from a Poultry farm system in KwaZulu-Natal, South Africa.</title>
        <authorList>
            <person name="Amoako D.G."/>
            <person name="Somboro A.M."/>
            <person name="Abia A.L.K."/>
            <person name="Bester L.A."/>
            <person name="Essack S.Y."/>
        </authorList>
    </citation>
    <scope>NUCLEOTIDE SEQUENCE [LARGE SCALE GENOMIC DNA]</scope>
    <source>
        <strain evidence="4 5">SA11</strain>
    </source>
</reference>
<dbReference type="EMBL" id="CP068073">
    <property type="protein sequence ID" value="QQS82463.1"/>
    <property type="molecule type" value="Genomic_DNA"/>
</dbReference>
<dbReference type="EMBL" id="RQTE01000128">
    <property type="protein sequence ID" value="RZI02037.1"/>
    <property type="molecule type" value="Genomic_DNA"/>
</dbReference>
<accession>A0A143PB29</accession>
<evidence type="ECO:0000313" key="6">
    <source>
        <dbReference type="Proteomes" id="UP000595942"/>
    </source>
</evidence>
<name>A0A143PB29_9STAP</name>
<evidence type="ECO:0000313" key="3">
    <source>
        <dbReference type="EMBL" id="QQS82463.1"/>
    </source>
</evidence>
<evidence type="ECO:0000313" key="5">
    <source>
        <dbReference type="Proteomes" id="UP000293854"/>
    </source>
</evidence>
<evidence type="ECO:0000256" key="1">
    <source>
        <dbReference type="ARBA" id="ARBA00006547"/>
    </source>
</evidence>
<proteinExistence type="inferred from homology"/>
<keyword evidence="6" id="KW-1185">Reference proteome</keyword>
<dbReference type="InterPro" id="IPR053710">
    <property type="entry name" value="Arylamine_NAT_domain_sf"/>
</dbReference>
<dbReference type="GO" id="GO:0016407">
    <property type="term" value="F:acetyltransferase activity"/>
    <property type="evidence" value="ECO:0007669"/>
    <property type="project" value="InterPro"/>
</dbReference>
<dbReference type="InterPro" id="IPR001447">
    <property type="entry name" value="Arylamine_N-AcTrfase"/>
</dbReference>
<dbReference type="Proteomes" id="UP000293854">
    <property type="component" value="Unassembled WGS sequence"/>
</dbReference>
<dbReference type="AlphaFoldDB" id="A0A143PB29"/>
<dbReference type="Gene3D" id="3.30.2140.20">
    <property type="match status" value="1"/>
</dbReference>
<organism evidence="4 5">
    <name type="scientific">Staphylococcus condimenti</name>
    <dbReference type="NCBI Taxonomy" id="70255"/>
    <lineage>
        <taxon>Bacteria</taxon>
        <taxon>Bacillati</taxon>
        <taxon>Bacillota</taxon>
        <taxon>Bacilli</taxon>
        <taxon>Bacillales</taxon>
        <taxon>Staphylococcaceae</taxon>
        <taxon>Staphylococcus</taxon>
    </lineage>
</organism>
<sequence length="262" mass="30218">MADFQRLDQYLEVDTEKEAVDLTTLNYLIRHYMLHVPFENINVQNGWPLALTDDTMMHKVVEERRGGFCYEMNYFFKHYLEYKGFKAEAMSATVMSPNGWALEGSHMSLIVTIDKVEYVVDIGFGDMPKFALPLHDCPTKGMHDVTGDYRVVFADDLHYDVEKWSEVEGEWKIQYRALYKPKTLDDFAEGIDFNQHNPDSPFVKGLLITKATETGRHTMTERHLTVLSEGKKTILEVNAGNYETFLPKYFGIPKMKIATFGA</sequence>